<evidence type="ECO:0000313" key="2">
    <source>
        <dbReference type="EMBL" id="CAD7205835.1"/>
    </source>
</evidence>
<dbReference type="AlphaFoldDB" id="A0A7R8ZDI6"/>
<evidence type="ECO:0000256" key="1">
    <source>
        <dbReference type="SAM" id="MobiDB-lite"/>
    </source>
</evidence>
<organism evidence="2">
    <name type="scientific">Timema douglasi</name>
    <name type="common">Walking stick</name>
    <dbReference type="NCBI Taxonomy" id="61478"/>
    <lineage>
        <taxon>Eukaryota</taxon>
        <taxon>Metazoa</taxon>
        <taxon>Ecdysozoa</taxon>
        <taxon>Arthropoda</taxon>
        <taxon>Hexapoda</taxon>
        <taxon>Insecta</taxon>
        <taxon>Pterygota</taxon>
        <taxon>Neoptera</taxon>
        <taxon>Polyneoptera</taxon>
        <taxon>Phasmatodea</taxon>
        <taxon>Timematodea</taxon>
        <taxon>Timematoidea</taxon>
        <taxon>Timematidae</taxon>
        <taxon>Timema</taxon>
    </lineage>
</organism>
<protein>
    <submittedName>
        <fullName evidence="2">Uncharacterized protein</fullName>
    </submittedName>
</protein>
<feature type="region of interest" description="Disordered" evidence="1">
    <location>
        <begin position="1"/>
        <end position="37"/>
    </location>
</feature>
<proteinExistence type="predicted"/>
<dbReference type="EMBL" id="OA577076">
    <property type="protein sequence ID" value="CAD7205835.1"/>
    <property type="molecule type" value="Genomic_DNA"/>
</dbReference>
<reference evidence="2" key="1">
    <citation type="submission" date="2020-11" db="EMBL/GenBank/DDBJ databases">
        <authorList>
            <person name="Tran Van P."/>
        </authorList>
    </citation>
    <scope>NUCLEOTIDE SEQUENCE</scope>
</reference>
<name>A0A7R8ZDI6_TIMDO</name>
<gene>
    <name evidence="2" type="ORF">TDIB3V08_LOCUS11985</name>
</gene>
<feature type="compositionally biased region" description="Polar residues" evidence="1">
    <location>
        <begin position="1"/>
        <end position="13"/>
    </location>
</feature>
<accession>A0A7R8ZDI6</accession>
<sequence length="67" mass="7796">MSTGMDQTWQYSVQEHDHVDTETEPENGKRKREGNHDTCAARQSCRMFSEEPDHPRLNYFLPLISSA</sequence>